<reference evidence="1 2" key="1">
    <citation type="submission" date="2017-06" db="EMBL/GenBank/DDBJ databases">
        <authorList>
            <person name="Kim H.J."/>
            <person name="Triplett B.A."/>
        </authorList>
    </citation>
    <scope>NUCLEOTIDE SEQUENCE [LARGE SCALE GENOMIC DNA]</scope>
    <source>
        <strain evidence="1 2">DSM 8800</strain>
    </source>
</reference>
<dbReference type="SUPFAM" id="SSF46785">
    <property type="entry name" value="Winged helix' DNA-binding domain"/>
    <property type="match status" value="1"/>
</dbReference>
<accession>A0A238Y4J5</accession>
<dbReference type="Proteomes" id="UP000198397">
    <property type="component" value="Unassembled WGS sequence"/>
</dbReference>
<organism evidence="1 2">
    <name type="scientific">Halorubrum vacuolatum</name>
    <name type="common">Natronobacterium vacuolatum</name>
    <dbReference type="NCBI Taxonomy" id="63740"/>
    <lineage>
        <taxon>Archaea</taxon>
        <taxon>Methanobacteriati</taxon>
        <taxon>Methanobacteriota</taxon>
        <taxon>Stenosarchaea group</taxon>
        <taxon>Halobacteria</taxon>
        <taxon>Halobacteriales</taxon>
        <taxon>Haloferacaceae</taxon>
        <taxon>Halorubrum</taxon>
    </lineage>
</organism>
<dbReference type="InterPro" id="IPR036390">
    <property type="entry name" value="WH_DNA-bd_sf"/>
</dbReference>
<proteinExistence type="predicted"/>
<protein>
    <recommendedName>
        <fullName evidence="3">Winged helix-turn-helix DNA-binding</fullName>
    </recommendedName>
</protein>
<dbReference type="InterPro" id="IPR036388">
    <property type="entry name" value="WH-like_DNA-bd_sf"/>
</dbReference>
<evidence type="ECO:0000313" key="1">
    <source>
        <dbReference type="EMBL" id="SNR65583.1"/>
    </source>
</evidence>
<gene>
    <name evidence="1" type="ORF">SAMN06264855_12911</name>
</gene>
<evidence type="ECO:0008006" key="3">
    <source>
        <dbReference type="Google" id="ProtNLM"/>
    </source>
</evidence>
<dbReference type="Gene3D" id="1.10.10.10">
    <property type="entry name" value="Winged helix-like DNA-binding domain superfamily/Winged helix DNA-binding domain"/>
    <property type="match status" value="1"/>
</dbReference>
<dbReference type="AlphaFoldDB" id="A0A238Y4J5"/>
<dbReference type="RefSeq" id="WP_089385922.1">
    <property type="nucleotide sequence ID" value="NZ_FZNQ01000029.1"/>
</dbReference>
<keyword evidence="2" id="KW-1185">Reference proteome</keyword>
<dbReference type="OrthoDB" id="338176at2157"/>
<evidence type="ECO:0000313" key="2">
    <source>
        <dbReference type="Proteomes" id="UP000198397"/>
    </source>
</evidence>
<dbReference type="EMBL" id="FZNQ01000029">
    <property type="protein sequence ID" value="SNR65583.1"/>
    <property type="molecule type" value="Genomic_DNA"/>
</dbReference>
<sequence>MRLVTPTDFEILSALADGKRNNAINIAVEIDKDRAYINTRLPVLLDYGLVDRIGPARNSGLYIITDKGRAALTHREAYRDPDRDFDSLIEQDS</sequence>
<name>A0A238Y4J5_HALVU</name>